<protein>
    <submittedName>
        <fullName evidence="4">NSFL1 cofactor</fullName>
    </submittedName>
</protein>
<dbReference type="CDD" id="cd01770">
    <property type="entry name" value="UBX_UBXN2"/>
    <property type="match status" value="1"/>
</dbReference>
<evidence type="ECO:0000313" key="4">
    <source>
        <dbReference type="EMBL" id="KIZ03042.1"/>
    </source>
</evidence>
<dbReference type="STRING" id="145388.A0A0D2MRF4"/>
<gene>
    <name evidence="4" type="ORF">MNEG_4918</name>
</gene>
<dbReference type="AlphaFoldDB" id="A0A0D2MRF4"/>
<dbReference type="EMBL" id="KK100926">
    <property type="protein sequence ID" value="KIZ03042.1"/>
    <property type="molecule type" value="Genomic_DNA"/>
</dbReference>
<dbReference type="OrthoDB" id="25887at2759"/>
<dbReference type="KEGG" id="mng:MNEG_4918"/>
<evidence type="ECO:0000256" key="1">
    <source>
        <dbReference type="SAM" id="MobiDB-lite"/>
    </source>
</evidence>
<dbReference type="Pfam" id="PF08059">
    <property type="entry name" value="SEP"/>
    <property type="match status" value="1"/>
</dbReference>
<dbReference type="GO" id="GO:0007030">
    <property type="term" value="P:Golgi organization"/>
    <property type="evidence" value="ECO:0007669"/>
    <property type="project" value="TreeGrafter"/>
</dbReference>
<evidence type="ECO:0000259" key="2">
    <source>
        <dbReference type="PROSITE" id="PS50033"/>
    </source>
</evidence>
<dbReference type="PANTHER" id="PTHR23333:SF20">
    <property type="entry name" value="NSFL1 COFACTOR P47"/>
    <property type="match status" value="1"/>
</dbReference>
<dbReference type="GeneID" id="25737795"/>
<feature type="domain" description="UBX" evidence="2">
    <location>
        <begin position="230"/>
        <end position="306"/>
    </location>
</feature>
<dbReference type="SUPFAM" id="SSF54236">
    <property type="entry name" value="Ubiquitin-like"/>
    <property type="match status" value="1"/>
</dbReference>
<dbReference type="GO" id="GO:0000045">
    <property type="term" value="P:autophagosome assembly"/>
    <property type="evidence" value="ECO:0007669"/>
    <property type="project" value="TreeGrafter"/>
</dbReference>
<dbReference type="InterPro" id="IPR029071">
    <property type="entry name" value="Ubiquitin-like_domsf"/>
</dbReference>
<dbReference type="Gene3D" id="3.30.420.210">
    <property type="entry name" value="SEP domain"/>
    <property type="match status" value="1"/>
</dbReference>
<feature type="region of interest" description="Disordered" evidence="1">
    <location>
        <begin position="207"/>
        <end position="233"/>
    </location>
</feature>
<dbReference type="GO" id="GO:0043130">
    <property type="term" value="F:ubiquitin binding"/>
    <property type="evidence" value="ECO:0007669"/>
    <property type="project" value="TreeGrafter"/>
</dbReference>
<proteinExistence type="predicted"/>
<organism evidence="4 5">
    <name type="scientific">Monoraphidium neglectum</name>
    <dbReference type="NCBI Taxonomy" id="145388"/>
    <lineage>
        <taxon>Eukaryota</taxon>
        <taxon>Viridiplantae</taxon>
        <taxon>Chlorophyta</taxon>
        <taxon>core chlorophytes</taxon>
        <taxon>Chlorophyceae</taxon>
        <taxon>CS clade</taxon>
        <taxon>Sphaeropleales</taxon>
        <taxon>Selenastraceae</taxon>
        <taxon>Monoraphidium</taxon>
    </lineage>
</organism>
<dbReference type="RefSeq" id="XP_013902061.1">
    <property type="nucleotide sequence ID" value="XM_014046607.1"/>
</dbReference>
<dbReference type="SMART" id="SM00166">
    <property type="entry name" value="UBX"/>
    <property type="match status" value="1"/>
</dbReference>
<keyword evidence="5" id="KW-1185">Reference proteome</keyword>
<dbReference type="GO" id="GO:0031468">
    <property type="term" value="P:nuclear membrane reassembly"/>
    <property type="evidence" value="ECO:0007669"/>
    <property type="project" value="TreeGrafter"/>
</dbReference>
<dbReference type="Proteomes" id="UP000054498">
    <property type="component" value="Unassembled WGS sequence"/>
</dbReference>
<name>A0A0D2MRF4_9CHLO</name>
<dbReference type="PROSITE" id="PS51399">
    <property type="entry name" value="SEP"/>
    <property type="match status" value="1"/>
</dbReference>
<dbReference type="InterPro" id="IPR001012">
    <property type="entry name" value="UBX_dom"/>
</dbReference>
<dbReference type="Pfam" id="PF00789">
    <property type="entry name" value="UBX"/>
    <property type="match status" value="1"/>
</dbReference>
<evidence type="ECO:0000313" key="5">
    <source>
        <dbReference type="Proteomes" id="UP000054498"/>
    </source>
</evidence>
<dbReference type="InterPro" id="IPR012989">
    <property type="entry name" value="SEP_domain"/>
</dbReference>
<dbReference type="PROSITE" id="PS50033">
    <property type="entry name" value="UBX"/>
    <property type="match status" value="1"/>
</dbReference>
<feature type="region of interest" description="Disordered" evidence="1">
    <location>
        <begin position="1"/>
        <end position="82"/>
    </location>
</feature>
<dbReference type="GO" id="GO:0005634">
    <property type="term" value="C:nucleus"/>
    <property type="evidence" value="ECO:0007669"/>
    <property type="project" value="TreeGrafter"/>
</dbReference>
<feature type="domain" description="SEP" evidence="3">
    <location>
        <begin position="127"/>
        <end position="192"/>
    </location>
</feature>
<dbReference type="InterPro" id="IPR036241">
    <property type="entry name" value="NSFL1C_SEP_dom_sf"/>
</dbReference>
<dbReference type="GO" id="GO:0043161">
    <property type="term" value="P:proteasome-mediated ubiquitin-dependent protein catabolic process"/>
    <property type="evidence" value="ECO:0007669"/>
    <property type="project" value="TreeGrafter"/>
</dbReference>
<dbReference type="SUPFAM" id="SSF102848">
    <property type="entry name" value="NSFL1 (p97 ATPase) cofactor p47, SEP domain"/>
    <property type="match status" value="1"/>
</dbReference>
<dbReference type="Gene3D" id="3.10.20.90">
    <property type="entry name" value="Phosphatidylinositol 3-kinase Catalytic Subunit, Chain A, domain 1"/>
    <property type="match status" value="1"/>
</dbReference>
<evidence type="ECO:0000259" key="3">
    <source>
        <dbReference type="PROSITE" id="PS51399"/>
    </source>
</evidence>
<reference evidence="4 5" key="1">
    <citation type="journal article" date="2013" name="BMC Genomics">
        <title>Reconstruction of the lipid metabolism for the microalga Monoraphidium neglectum from its genome sequence reveals characteristics suitable for biofuel production.</title>
        <authorList>
            <person name="Bogen C."/>
            <person name="Al-Dilaimi A."/>
            <person name="Albersmeier A."/>
            <person name="Wichmann J."/>
            <person name="Grundmann M."/>
            <person name="Rupp O."/>
            <person name="Lauersen K.J."/>
            <person name="Blifernez-Klassen O."/>
            <person name="Kalinowski J."/>
            <person name="Goesmann A."/>
            <person name="Mussgnug J.H."/>
            <person name="Kruse O."/>
        </authorList>
    </citation>
    <scope>NUCLEOTIDE SEQUENCE [LARGE SCALE GENOMIC DNA]</scope>
    <source>
        <strain evidence="4 5">SAG 48.87</strain>
    </source>
</reference>
<sequence length="308" mass="32906">MANIKGLSDFQDKDSDSENGDFNDYYAGGEKSGQLIRGAPDEEQQQQQQQQQPKWVHHPEHRQLALALSKKKADKGDKGKGAVESLFERAKELPGAERGTGDLPSTSGSFGGQGRTVAGGAAQPAGPTAHVVKFYRNNVFTLNDGPARAIDDPANQDFMDAVARGECPSEIDPGPSAEPVTVNLLRVEEDYVPPKYVAFSGSGRTLAAGPSTSAAPAPAAPAGEWEGVDESKPTTSLQLRLYDGERMVARFNHTHTLADVRRFIRASRPDMSAPYTLNTAFPPAPVKDEGATLEAAGLLNAVLIQRKA</sequence>
<dbReference type="SMART" id="SM00553">
    <property type="entry name" value="SEP"/>
    <property type="match status" value="1"/>
</dbReference>
<feature type="compositionally biased region" description="Low complexity" evidence="1">
    <location>
        <begin position="207"/>
        <end position="223"/>
    </location>
</feature>
<dbReference type="PANTHER" id="PTHR23333">
    <property type="entry name" value="UBX DOMAIN CONTAINING PROTEIN"/>
    <property type="match status" value="1"/>
</dbReference>
<dbReference type="GO" id="GO:0061025">
    <property type="term" value="P:membrane fusion"/>
    <property type="evidence" value="ECO:0007669"/>
    <property type="project" value="TreeGrafter"/>
</dbReference>
<dbReference type="GO" id="GO:0005829">
    <property type="term" value="C:cytosol"/>
    <property type="evidence" value="ECO:0007669"/>
    <property type="project" value="TreeGrafter"/>
</dbReference>
<accession>A0A0D2MRF4</accession>